<comment type="caution">
    <text evidence="4">The sequence shown here is derived from an EMBL/GenBank/DDBJ whole genome shotgun (WGS) entry which is preliminary data.</text>
</comment>
<comment type="similarity">
    <text evidence="2">Belongs to the NAD(P)-dependent epimerase/dehydratase family. Dihydroflavonol-4-reductase subfamily.</text>
</comment>
<dbReference type="Pfam" id="PF01370">
    <property type="entry name" value="Epimerase"/>
    <property type="match status" value="1"/>
</dbReference>
<dbReference type="SUPFAM" id="SSF51735">
    <property type="entry name" value="NAD(P)-binding Rossmann-fold domains"/>
    <property type="match status" value="1"/>
</dbReference>
<evidence type="ECO:0000313" key="4">
    <source>
        <dbReference type="EMBL" id="KAK0622545.1"/>
    </source>
</evidence>
<keyword evidence="5" id="KW-1185">Reference proteome</keyword>
<dbReference type="AlphaFoldDB" id="A0AA39WWH5"/>
<evidence type="ECO:0000259" key="3">
    <source>
        <dbReference type="Pfam" id="PF01370"/>
    </source>
</evidence>
<accession>A0AA39WWH5</accession>
<keyword evidence="1" id="KW-0560">Oxidoreductase</keyword>
<proteinExistence type="inferred from homology"/>
<organism evidence="4 5">
    <name type="scientific">Immersiella caudata</name>
    <dbReference type="NCBI Taxonomy" id="314043"/>
    <lineage>
        <taxon>Eukaryota</taxon>
        <taxon>Fungi</taxon>
        <taxon>Dikarya</taxon>
        <taxon>Ascomycota</taxon>
        <taxon>Pezizomycotina</taxon>
        <taxon>Sordariomycetes</taxon>
        <taxon>Sordariomycetidae</taxon>
        <taxon>Sordariales</taxon>
        <taxon>Lasiosphaeriaceae</taxon>
        <taxon>Immersiella</taxon>
    </lineage>
</organism>
<evidence type="ECO:0000256" key="1">
    <source>
        <dbReference type="ARBA" id="ARBA00023002"/>
    </source>
</evidence>
<dbReference type="Gene3D" id="3.40.50.720">
    <property type="entry name" value="NAD(P)-binding Rossmann-like Domain"/>
    <property type="match status" value="1"/>
</dbReference>
<protein>
    <recommendedName>
        <fullName evidence="3">NAD-dependent epimerase/dehydratase domain-containing protein</fullName>
    </recommendedName>
</protein>
<evidence type="ECO:0000313" key="5">
    <source>
        <dbReference type="Proteomes" id="UP001175000"/>
    </source>
</evidence>
<feature type="domain" description="NAD-dependent epimerase/dehydratase" evidence="3">
    <location>
        <begin position="5"/>
        <end position="254"/>
    </location>
</feature>
<reference evidence="4" key="1">
    <citation type="submission" date="2023-06" db="EMBL/GenBank/DDBJ databases">
        <title>Genome-scale phylogeny and comparative genomics of the fungal order Sordariales.</title>
        <authorList>
            <consortium name="Lawrence Berkeley National Laboratory"/>
            <person name="Hensen N."/>
            <person name="Bonometti L."/>
            <person name="Westerberg I."/>
            <person name="Brannstrom I.O."/>
            <person name="Guillou S."/>
            <person name="Cros-Aarteil S."/>
            <person name="Calhoun S."/>
            <person name="Haridas S."/>
            <person name="Kuo A."/>
            <person name="Mondo S."/>
            <person name="Pangilinan J."/>
            <person name="Riley R."/>
            <person name="Labutti K."/>
            <person name="Andreopoulos B."/>
            <person name="Lipzen A."/>
            <person name="Chen C."/>
            <person name="Yanf M."/>
            <person name="Daum C."/>
            <person name="Ng V."/>
            <person name="Clum A."/>
            <person name="Steindorff A."/>
            <person name="Ohm R."/>
            <person name="Martin F."/>
            <person name="Silar P."/>
            <person name="Natvig D."/>
            <person name="Lalanne C."/>
            <person name="Gautier V."/>
            <person name="Ament-Velasquez S.L."/>
            <person name="Kruys A."/>
            <person name="Hutchinson M.I."/>
            <person name="Powell A.J."/>
            <person name="Barry K."/>
            <person name="Miller A.N."/>
            <person name="Grigoriev I.V."/>
            <person name="Debuchy R."/>
            <person name="Gladieux P."/>
            <person name="Thoren M.H."/>
            <person name="Johannesson H."/>
        </authorList>
    </citation>
    <scope>NUCLEOTIDE SEQUENCE</scope>
    <source>
        <strain evidence="4">CBS 606.72</strain>
    </source>
</reference>
<dbReference type="EMBL" id="JAULSU010000003">
    <property type="protein sequence ID" value="KAK0622545.1"/>
    <property type="molecule type" value="Genomic_DNA"/>
</dbReference>
<dbReference type="InterPro" id="IPR050425">
    <property type="entry name" value="NAD(P)_dehydrat-like"/>
</dbReference>
<name>A0AA39WWH5_9PEZI</name>
<dbReference type="Proteomes" id="UP001175000">
    <property type="component" value="Unassembled WGS sequence"/>
</dbReference>
<dbReference type="InterPro" id="IPR001509">
    <property type="entry name" value="Epimerase_deHydtase"/>
</dbReference>
<evidence type="ECO:0000256" key="2">
    <source>
        <dbReference type="ARBA" id="ARBA00023445"/>
    </source>
</evidence>
<dbReference type="PANTHER" id="PTHR10366:SF812">
    <property type="entry name" value="VPS9 DOMAIN-CONTAINING PROTEIN"/>
    <property type="match status" value="1"/>
</dbReference>
<gene>
    <name evidence="4" type="ORF">B0T14DRAFT_535720</name>
</gene>
<dbReference type="PANTHER" id="PTHR10366">
    <property type="entry name" value="NAD DEPENDENT EPIMERASE/DEHYDRATASE"/>
    <property type="match status" value="1"/>
</dbReference>
<dbReference type="GO" id="GO:0016616">
    <property type="term" value="F:oxidoreductase activity, acting on the CH-OH group of donors, NAD or NADP as acceptor"/>
    <property type="evidence" value="ECO:0007669"/>
    <property type="project" value="TreeGrafter"/>
</dbReference>
<sequence length="342" mass="37148">MPSLIFVTGGTGFIGSQTVEDTLRAGHRVRLSVRREGQIDEVKKQFPEYTAQLEFVLVPDIGDIAALRAALKNDVDYIFHLASPMPGKGEDFKTEYLKPAVDGTKAILEAAAGAPSVKKVVIMSSLLALIPLGGLQIPGMEIKEGSNPSLNVDPDAQFPAGPAGYGAKYSASKILAHRATLEWMASNKPHFSLVTVHPTFVLGRDKTQTDPARPGGINAFLMRSLATPPPGKPMTPAAFVDVRDVSSVLLRSLDLEADRGVPLTEILVNGNPTTWDEIIGFVKARYPSVDVKLQGPFDAPFTADTSRAEKQLGIRWRDLEEILRSVFDQQMKLRSHNVRVGL</sequence>
<dbReference type="InterPro" id="IPR036291">
    <property type="entry name" value="NAD(P)-bd_dom_sf"/>
</dbReference>